<feature type="domain" description="XRN2-binding (XTBD)" evidence="2">
    <location>
        <begin position="9"/>
        <end position="93"/>
    </location>
</feature>
<gene>
    <name evidence="4" type="primary">LOC114241920</name>
</gene>
<dbReference type="PROSITE" id="PS50174">
    <property type="entry name" value="G_PATCH"/>
    <property type="match status" value="1"/>
</dbReference>
<proteinExistence type="predicted"/>
<evidence type="ECO:0000259" key="2">
    <source>
        <dbReference type="PROSITE" id="PS51827"/>
    </source>
</evidence>
<dbReference type="Gene3D" id="3.30.1370.50">
    <property type="entry name" value="R3H-like domain"/>
    <property type="match status" value="1"/>
</dbReference>
<evidence type="ECO:0000259" key="1">
    <source>
        <dbReference type="PROSITE" id="PS50174"/>
    </source>
</evidence>
<dbReference type="Pfam" id="PF11952">
    <property type="entry name" value="XTBD"/>
    <property type="match status" value="1"/>
</dbReference>
<dbReference type="SUPFAM" id="SSF82708">
    <property type="entry name" value="R3H domain"/>
    <property type="match status" value="1"/>
</dbReference>
<evidence type="ECO:0000313" key="4">
    <source>
        <dbReference type="RefSeq" id="XP_028028708.1"/>
    </source>
</evidence>
<dbReference type="InterPro" id="IPR036867">
    <property type="entry name" value="R3H_dom_sf"/>
</dbReference>
<dbReference type="Pfam" id="PF01585">
    <property type="entry name" value="G-patch"/>
    <property type="match status" value="1"/>
</dbReference>
<accession>A0A6J2JHE5</accession>
<feature type="domain" description="G-patch" evidence="1">
    <location>
        <begin position="304"/>
        <end position="350"/>
    </location>
</feature>
<dbReference type="RefSeq" id="XP_028028708.1">
    <property type="nucleotide sequence ID" value="XM_028172907.1"/>
</dbReference>
<dbReference type="InterPro" id="IPR021859">
    <property type="entry name" value="XTBD"/>
</dbReference>
<evidence type="ECO:0000313" key="3">
    <source>
        <dbReference type="Proteomes" id="UP000504629"/>
    </source>
</evidence>
<dbReference type="KEGG" id="bman:114241920"/>
<sequence>MSSNMNWDINKYKENHESNDHWELRKAFMEKWKEHYPEERLVCLARVFANMEFLGCRYPQEVMQEVSKLSQEVAKTYRHEKKSKLQRTFVAASTMAEDRVKGIKRTGGIVENSTPAKASRINFVPQGSRMTSDNNNSIENTEENLEPIAQSEWTAAKSQKEKSLLDAKGYINDIMNMERLDLKYFHEDMFNTSYGRLVLLIRPWAGKIWNMQASCQACKLPFEFKYKNGICVYSIRGKILAEGQGETKAEAKSAAEALAWTRLSEQSVILIVKEQWIAQGDARISLSDFSGPASKEVSFGTPIESSVALKMMKMMGWKGGGLGAESQGIEEPIKPKMQMVNRAGLGSDVGGAKQFRRAAQGLMRRFLDSGSFDLDLVFSSDFTKEERAALHQCAKSAGLASKSYGDVDRFLVVKKKIEPFSLFRAVLENGGNTSKYQIIIPATLRSNGR</sequence>
<dbReference type="GeneID" id="114241920"/>
<reference evidence="4" key="1">
    <citation type="submission" date="2025-08" db="UniProtKB">
        <authorList>
            <consortium name="RefSeq"/>
        </authorList>
    </citation>
    <scope>IDENTIFICATION</scope>
    <source>
        <tissue evidence="4">Silk gland</tissue>
    </source>
</reference>
<dbReference type="OrthoDB" id="2359216at2759"/>
<protein>
    <submittedName>
        <fullName evidence="4">Uncharacterized protein LOC114241920</fullName>
    </submittedName>
</protein>
<organism evidence="3 4">
    <name type="scientific">Bombyx mandarina</name>
    <name type="common">Wild silk moth</name>
    <name type="synonym">Wild silkworm</name>
    <dbReference type="NCBI Taxonomy" id="7092"/>
    <lineage>
        <taxon>Eukaryota</taxon>
        <taxon>Metazoa</taxon>
        <taxon>Ecdysozoa</taxon>
        <taxon>Arthropoda</taxon>
        <taxon>Hexapoda</taxon>
        <taxon>Insecta</taxon>
        <taxon>Pterygota</taxon>
        <taxon>Neoptera</taxon>
        <taxon>Endopterygota</taxon>
        <taxon>Lepidoptera</taxon>
        <taxon>Glossata</taxon>
        <taxon>Ditrysia</taxon>
        <taxon>Bombycoidea</taxon>
        <taxon>Bombycidae</taxon>
        <taxon>Bombycinae</taxon>
        <taxon>Bombyx</taxon>
    </lineage>
</organism>
<dbReference type="Proteomes" id="UP000504629">
    <property type="component" value="Unplaced"/>
</dbReference>
<dbReference type="GO" id="GO:0003676">
    <property type="term" value="F:nucleic acid binding"/>
    <property type="evidence" value="ECO:0007669"/>
    <property type="project" value="InterPro"/>
</dbReference>
<dbReference type="PANTHER" id="PTHR48430">
    <property type="entry name" value="PARTNER OF XRN-2 PROTEIN 1"/>
    <property type="match status" value="1"/>
</dbReference>
<dbReference type="PANTHER" id="PTHR48430:SF1">
    <property type="entry name" value="PARTNER OF XRN-2 PROTEIN 1"/>
    <property type="match status" value="1"/>
</dbReference>
<name>A0A6J2JHE5_BOMMA</name>
<dbReference type="InterPro" id="IPR000467">
    <property type="entry name" value="G_patch_dom"/>
</dbReference>
<dbReference type="PROSITE" id="PS51827">
    <property type="entry name" value="XTBD"/>
    <property type="match status" value="1"/>
</dbReference>
<keyword evidence="3" id="KW-1185">Reference proteome</keyword>
<dbReference type="AlphaFoldDB" id="A0A6J2JHE5"/>
<dbReference type="SMART" id="SM00443">
    <property type="entry name" value="G_patch"/>
    <property type="match status" value="1"/>
</dbReference>